<dbReference type="Pfam" id="PF00483">
    <property type="entry name" value="NTP_transferase"/>
    <property type="match status" value="1"/>
</dbReference>
<dbReference type="eggNOG" id="COG1209">
    <property type="taxonomic scope" value="Bacteria"/>
</dbReference>
<dbReference type="SUPFAM" id="SSF53448">
    <property type="entry name" value="Nucleotide-diphospho-sugar transferases"/>
    <property type="match status" value="1"/>
</dbReference>
<dbReference type="PANTHER" id="PTHR42883">
    <property type="entry name" value="GLUCOSE-1-PHOSPHATE THYMIDYLTRANSFERASE"/>
    <property type="match status" value="1"/>
</dbReference>
<reference evidence="3" key="2">
    <citation type="submission" date="2011-02" db="EMBL/GenBank/DDBJ databases">
        <title>The complete genome of Syntrophobotulus glycolicus DSM 8271.</title>
        <authorList>
            <person name="Lucas S."/>
            <person name="Copeland A."/>
            <person name="Lapidus A."/>
            <person name="Bruce D."/>
            <person name="Goodwin L."/>
            <person name="Pitluck S."/>
            <person name="Kyrpides N."/>
            <person name="Mavromatis K."/>
            <person name="Pagani I."/>
            <person name="Ivanova N."/>
            <person name="Mikhailova N."/>
            <person name="Chertkov O."/>
            <person name="Held B."/>
            <person name="Detter J.C."/>
            <person name="Tapia R."/>
            <person name="Han C."/>
            <person name="Land M."/>
            <person name="Hauser L."/>
            <person name="Markowitz V."/>
            <person name="Cheng J.-F."/>
            <person name="Hugenholtz P."/>
            <person name="Woyke T."/>
            <person name="Wu D."/>
            <person name="Spring S."/>
            <person name="Schroeder M."/>
            <person name="Brambilla E."/>
            <person name="Klenk H.-P."/>
            <person name="Eisen J.A."/>
        </authorList>
    </citation>
    <scope>NUCLEOTIDE SEQUENCE [LARGE SCALE GENOMIC DNA]</scope>
    <source>
        <strain evidence="3">DSM 8271 / FlGlyR</strain>
    </source>
</reference>
<keyword evidence="2" id="KW-0808">Transferase</keyword>
<name>F0SXM1_SYNGF</name>
<dbReference type="InterPro" id="IPR029044">
    <property type="entry name" value="Nucleotide-diphossugar_trans"/>
</dbReference>
<proteinExistence type="predicted"/>
<organism evidence="2 3">
    <name type="scientific">Syntrophobotulus glycolicus (strain DSM 8271 / FlGlyR)</name>
    <dbReference type="NCBI Taxonomy" id="645991"/>
    <lineage>
        <taxon>Bacteria</taxon>
        <taxon>Bacillati</taxon>
        <taxon>Bacillota</taxon>
        <taxon>Clostridia</taxon>
        <taxon>Eubacteriales</taxon>
        <taxon>Desulfitobacteriaceae</taxon>
        <taxon>Syntrophobotulus</taxon>
    </lineage>
</organism>
<dbReference type="InterPro" id="IPR005908">
    <property type="entry name" value="G1P_thy_trans_l"/>
</dbReference>
<dbReference type="eggNOG" id="COG0663">
    <property type="taxonomic scope" value="Bacteria"/>
</dbReference>
<dbReference type="Proteomes" id="UP000007488">
    <property type="component" value="Chromosome"/>
</dbReference>
<dbReference type="RefSeq" id="WP_013624724.1">
    <property type="nucleotide sequence ID" value="NC_015172.1"/>
</dbReference>
<accession>F0SXM1</accession>
<dbReference type="KEGG" id="sgy:Sgly_1554"/>
<evidence type="ECO:0000259" key="1">
    <source>
        <dbReference type="Pfam" id="PF00483"/>
    </source>
</evidence>
<dbReference type="EC" id="2.7.7.24" evidence="2"/>
<dbReference type="NCBIfam" id="TIGR01208">
    <property type="entry name" value="rmlA_long"/>
    <property type="match status" value="1"/>
</dbReference>
<evidence type="ECO:0000313" key="2">
    <source>
        <dbReference type="EMBL" id="ADY55854.1"/>
    </source>
</evidence>
<protein>
    <submittedName>
        <fullName evidence="2">Glucose-1-phosphate thymidyltransferase</fullName>
        <ecNumber evidence="2">2.7.7.24</ecNumber>
    </submittedName>
</protein>
<keyword evidence="2" id="KW-0548">Nucleotidyltransferase</keyword>
<dbReference type="EMBL" id="CP002547">
    <property type="protein sequence ID" value="ADY55854.1"/>
    <property type="molecule type" value="Genomic_DNA"/>
</dbReference>
<evidence type="ECO:0000313" key="3">
    <source>
        <dbReference type="Proteomes" id="UP000007488"/>
    </source>
</evidence>
<sequence length="354" mass="38835">MKALILSGGTGTRLRPLTYSNAKQLLPLANKPIIFHIIEKIKKSGINDIGIVVGDTQEKVKNTVGNGERWDVKITYIYQAHSLGLAHAVQTAAEFIGDSDFMMILGDNMFNMDLGKLIENFYSNQASSTILLHKVNNPGEFGVAVVDDKGCIIGLAEKPKEFISDLIITGIYLFGPSIFPAIEKITPSGRGELEITDAIQKQLEMGGRVTYELIQGWWKDTGKLEDILEANRLVLDEIENKYCFISDCASSISGKVKASDNVVVKDSIIHGPVHIDEDVLIINSCIGPYTSIGKGSIIKECEIDNSIVLENTHLESVSKRITSSLIGKNVSIKRKTNRPFSNSFFVGDDSEISL</sequence>
<dbReference type="HOGENOM" id="CLU_029499_0_1_9"/>
<dbReference type="Gene3D" id="2.160.10.10">
    <property type="entry name" value="Hexapeptide repeat proteins"/>
    <property type="match status" value="1"/>
</dbReference>
<feature type="domain" description="Nucleotidyl transferase" evidence="1">
    <location>
        <begin position="2"/>
        <end position="236"/>
    </location>
</feature>
<dbReference type="InterPro" id="IPR005835">
    <property type="entry name" value="NTP_transferase_dom"/>
</dbReference>
<dbReference type="GO" id="GO:0008879">
    <property type="term" value="F:glucose-1-phosphate thymidylyltransferase activity"/>
    <property type="evidence" value="ECO:0007669"/>
    <property type="project" value="UniProtKB-EC"/>
</dbReference>
<dbReference type="CDD" id="cd04189">
    <property type="entry name" value="G1P_TT_long"/>
    <property type="match status" value="1"/>
</dbReference>
<gene>
    <name evidence="2" type="ordered locus">Sgly_1554</name>
</gene>
<reference evidence="2 3" key="1">
    <citation type="journal article" date="2011" name="Stand. Genomic Sci.">
        <title>Complete genome sequence of Syntrophobotulus glycolicus type strain (FlGlyR).</title>
        <authorList>
            <person name="Han C."/>
            <person name="Mwirichia R."/>
            <person name="Chertkov O."/>
            <person name="Held B."/>
            <person name="Lapidus A."/>
            <person name="Nolan M."/>
            <person name="Lucas S."/>
            <person name="Hammon N."/>
            <person name="Deshpande S."/>
            <person name="Cheng J.F."/>
            <person name="Tapia R."/>
            <person name="Goodwin L."/>
            <person name="Pitluck S."/>
            <person name="Huntemann M."/>
            <person name="Liolios K."/>
            <person name="Ivanova N."/>
            <person name="Pagani I."/>
            <person name="Mavromatis K."/>
            <person name="Ovchinikova G."/>
            <person name="Pati A."/>
            <person name="Chen A."/>
            <person name="Palaniappan K."/>
            <person name="Land M."/>
            <person name="Hauser L."/>
            <person name="Brambilla E.M."/>
            <person name="Rohde M."/>
            <person name="Spring S."/>
            <person name="Sikorski J."/>
            <person name="Goker M."/>
            <person name="Woyke T."/>
            <person name="Bristow J."/>
            <person name="Eisen J.A."/>
            <person name="Markowitz V."/>
            <person name="Hugenholtz P."/>
            <person name="Kyrpides N.C."/>
            <person name="Klenk H.P."/>
            <person name="Detter J.C."/>
        </authorList>
    </citation>
    <scope>NUCLEOTIDE SEQUENCE [LARGE SCALE GENOMIC DNA]</scope>
    <source>
        <strain evidence="3">DSM 8271 / FlGlyR</strain>
    </source>
</reference>
<keyword evidence="3" id="KW-1185">Reference proteome</keyword>
<dbReference type="AlphaFoldDB" id="F0SXM1"/>
<dbReference type="PANTHER" id="PTHR42883:SF2">
    <property type="entry name" value="THYMIDYLYLTRANSFERASE"/>
    <property type="match status" value="1"/>
</dbReference>
<dbReference type="Gene3D" id="3.90.550.10">
    <property type="entry name" value="Spore Coat Polysaccharide Biosynthesis Protein SpsA, Chain A"/>
    <property type="match status" value="1"/>
</dbReference>
<dbReference type="OrthoDB" id="9803871at2"/>
<dbReference type="STRING" id="645991.Sgly_1554"/>